<dbReference type="Proteomes" id="UP000230405">
    <property type="component" value="Unassembled WGS sequence"/>
</dbReference>
<dbReference type="GO" id="GO:0005840">
    <property type="term" value="C:ribosome"/>
    <property type="evidence" value="ECO:0007669"/>
    <property type="project" value="UniProtKB-KW"/>
</dbReference>
<gene>
    <name evidence="6" type="primary">rplW</name>
    <name evidence="7" type="ORF">COX77_03275</name>
</gene>
<dbReference type="SUPFAM" id="SSF54189">
    <property type="entry name" value="Ribosomal proteins S24e, L23 and L15e"/>
    <property type="match status" value="1"/>
</dbReference>
<keyword evidence="3 6" id="KW-0694">RNA-binding</keyword>
<dbReference type="Gene3D" id="3.30.70.330">
    <property type="match status" value="1"/>
</dbReference>
<organism evidence="7 8">
    <name type="scientific">Candidatus Komeilibacteria bacterium CG_4_10_14_0_2_um_filter_37_10</name>
    <dbReference type="NCBI Taxonomy" id="1974470"/>
    <lineage>
        <taxon>Bacteria</taxon>
        <taxon>Candidatus Komeiliibacteriota</taxon>
    </lineage>
</organism>
<evidence type="ECO:0000313" key="8">
    <source>
        <dbReference type="Proteomes" id="UP000230405"/>
    </source>
</evidence>
<dbReference type="NCBIfam" id="NF004363">
    <property type="entry name" value="PRK05738.2-4"/>
    <property type="match status" value="1"/>
</dbReference>
<keyword evidence="5 6" id="KW-0687">Ribonucleoprotein</keyword>
<dbReference type="Pfam" id="PF00276">
    <property type="entry name" value="Ribosomal_L23"/>
    <property type="match status" value="1"/>
</dbReference>
<comment type="caution">
    <text evidence="7">The sequence shown here is derived from an EMBL/GenBank/DDBJ whole genome shotgun (WGS) entry which is preliminary data.</text>
</comment>
<dbReference type="GO" id="GO:0019843">
    <property type="term" value="F:rRNA binding"/>
    <property type="evidence" value="ECO:0007669"/>
    <property type="project" value="UniProtKB-UniRule"/>
</dbReference>
<dbReference type="InterPro" id="IPR012678">
    <property type="entry name" value="Ribosomal_uL23/eL15/eS24_sf"/>
</dbReference>
<sequence>MSILDKFKKAGEKKDLRNAVQPVTKDLTVAQLQEQKEKEAVASGAKKVAKKKKGDTALAYRFLLKPIITEKATYLGSENKYIFLVAPDANKYEVKKAIQKLYSVSVIQVNIINNDGKKVRFGRIMGRTKATKKAIVTLKKGQAIELYEGV</sequence>
<proteinExistence type="inferred from homology"/>
<keyword evidence="4 6" id="KW-0689">Ribosomal protein</keyword>
<dbReference type="InterPro" id="IPR013025">
    <property type="entry name" value="Ribosomal_uL23-like"/>
</dbReference>
<evidence type="ECO:0000256" key="6">
    <source>
        <dbReference type="HAMAP-Rule" id="MF_01369"/>
    </source>
</evidence>
<evidence type="ECO:0000256" key="5">
    <source>
        <dbReference type="ARBA" id="ARBA00023274"/>
    </source>
</evidence>
<reference evidence="8" key="1">
    <citation type="submission" date="2017-09" db="EMBL/GenBank/DDBJ databases">
        <title>Depth-based differentiation of microbial function through sediment-hosted aquifers and enrichment of novel symbionts in the deep terrestrial subsurface.</title>
        <authorList>
            <person name="Probst A.J."/>
            <person name="Ladd B."/>
            <person name="Jarett J.K."/>
            <person name="Geller-Mcgrath D.E."/>
            <person name="Sieber C.M.K."/>
            <person name="Emerson J.B."/>
            <person name="Anantharaman K."/>
            <person name="Thomas B.C."/>
            <person name="Malmstrom R."/>
            <person name="Stieglmeier M."/>
            <person name="Klingl A."/>
            <person name="Woyke T."/>
            <person name="Ryan C.M."/>
            <person name="Banfield J.F."/>
        </authorList>
    </citation>
    <scope>NUCLEOTIDE SEQUENCE [LARGE SCALE GENOMIC DNA]</scope>
</reference>
<dbReference type="HAMAP" id="MF_01369_B">
    <property type="entry name" value="Ribosomal_uL23_B"/>
    <property type="match status" value="1"/>
</dbReference>
<dbReference type="AlphaFoldDB" id="A0A2M7VEB5"/>
<dbReference type="PANTHER" id="PTHR11620">
    <property type="entry name" value="60S RIBOSOMAL PROTEIN L23A"/>
    <property type="match status" value="1"/>
</dbReference>
<dbReference type="GO" id="GO:0006412">
    <property type="term" value="P:translation"/>
    <property type="evidence" value="ECO:0007669"/>
    <property type="project" value="UniProtKB-UniRule"/>
</dbReference>
<dbReference type="GO" id="GO:0003735">
    <property type="term" value="F:structural constituent of ribosome"/>
    <property type="evidence" value="ECO:0007669"/>
    <property type="project" value="InterPro"/>
</dbReference>
<dbReference type="NCBIfam" id="NF004359">
    <property type="entry name" value="PRK05738.1-3"/>
    <property type="match status" value="1"/>
</dbReference>
<keyword evidence="2 6" id="KW-0699">rRNA-binding</keyword>
<comment type="similarity">
    <text evidence="1 6">Belongs to the universal ribosomal protein uL23 family.</text>
</comment>
<accession>A0A2M7VEB5</accession>
<evidence type="ECO:0000256" key="4">
    <source>
        <dbReference type="ARBA" id="ARBA00022980"/>
    </source>
</evidence>
<dbReference type="FunFam" id="3.30.70.330:FF:000001">
    <property type="entry name" value="50S ribosomal protein L23"/>
    <property type="match status" value="1"/>
</dbReference>
<evidence type="ECO:0000256" key="1">
    <source>
        <dbReference type="ARBA" id="ARBA00006700"/>
    </source>
</evidence>
<comment type="function">
    <text evidence="6">One of the early assembly proteins it binds 23S rRNA. One of the proteins that surrounds the polypeptide exit tunnel on the outside of the ribosome. Forms the main docking site for trigger factor binding to the ribosome.</text>
</comment>
<comment type="subunit">
    <text evidence="6">Part of the 50S ribosomal subunit. Contacts protein L29, and trigger factor when it is bound to the ribosome.</text>
</comment>
<evidence type="ECO:0000256" key="2">
    <source>
        <dbReference type="ARBA" id="ARBA00022730"/>
    </source>
</evidence>
<name>A0A2M7VEB5_9BACT</name>
<dbReference type="InterPro" id="IPR012677">
    <property type="entry name" value="Nucleotide-bd_a/b_plait_sf"/>
</dbReference>
<dbReference type="GO" id="GO:1990904">
    <property type="term" value="C:ribonucleoprotein complex"/>
    <property type="evidence" value="ECO:0007669"/>
    <property type="project" value="UniProtKB-KW"/>
</dbReference>
<dbReference type="EMBL" id="PFPO01000060">
    <property type="protein sequence ID" value="PIZ98858.1"/>
    <property type="molecule type" value="Genomic_DNA"/>
</dbReference>
<protein>
    <recommendedName>
        <fullName evidence="6">Large ribosomal subunit protein uL23</fullName>
    </recommendedName>
</protein>
<evidence type="ECO:0000313" key="7">
    <source>
        <dbReference type="EMBL" id="PIZ98858.1"/>
    </source>
</evidence>
<evidence type="ECO:0000256" key="3">
    <source>
        <dbReference type="ARBA" id="ARBA00022884"/>
    </source>
</evidence>